<name>A0A193BRB2_AMYOR</name>
<dbReference type="PRINTS" id="PR00039">
    <property type="entry name" value="HTHLYSR"/>
</dbReference>
<keyword evidence="4" id="KW-0804">Transcription</keyword>
<dbReference type="CDD" id="cd08414">
    <property type="entry name" value="PBP2_LTTR_aromatics_like"/>
    <property type="match status" value="1"/>
</dbReference>
<dbReference type="InterPro" id="IPR000847">
    <property type="entry name" value="LysR_HTH_N"/>
</dbReference>
<evidence type="ECO:0000256" key="4">
    <source>
        <dbReference type="ARBA" id="ARBA00023163"/>
    </source>
</evidence>
<dbReference type="Pfam" id="PF00126">
    <property type="entry name" value="HTH_1"/>
    <property type="match status" value="1"/>
</dbReference>
<reference evidence="6 7" key="1">
    <citation type="journal article" date="2015" name="Genome Announc.">
        <title>Draft Genome Sequence of Norvancomycin-Producing Strain Amycolatopsis orientalis CPCC200066.</title>
        <authorList>
            <person name="Lei X."/>
            <person name="Yuan F."/>
            <person name="Shi Y."/>
            <person name="Li X."/>
            <person name="Wang L."/>
            <person name="Hong B."/>
        </authorList>
    </citation>
    <scope>NUCLEOTIDE SEQUENCE [LARGE SCALE GENOMIC DNA]</scope>
    <source>
        <strain evidence="6 7">B-37</strain>
    </source>
</reference>
<dbReference type="PANTHER" id="PTHR30346">
    <property type="entry name" value="TRANSCRIPTIONAL DUAL REGULATOR HCAR-RELATED"/>
    <property type="match status" value="1"/>
</dbReference>
<evidence type="ECO:0000256" key="1">
    <source>
        <dbReference type="ARBA" id="ARBA00009437"/>
    </source>
</evidence>
<proteinExistence type="inferred from homology"/>
<dbReference type="PROSITE" id="PS50931">
    <property type="entry name" value="HTH_LYSR"/>
    <property type="match status" value="1"/>
</dbReference>
<dbReference type="SUPFAM" id="SSF46785">
    <property type="entry name" value="Winged helix' DNA-binding domain"/>
    <property type="match status" value="1"/>
</dbReference>
<dbReference type="RefSeq" id="WP_044853747.1">
    <property type="nucleotide sequence ID" value="NZ_CP016174.1"/>
</dbReference>
<dbReference type="Pfam" id="PF03466">
    <property type="entry name" value="LysR_substrate"/>
    <property type="match status" value="1"/>
</dbReference>
<dbReference type="GO" id="GO:0003700">
    <property type="term" value="F:DNA-binding transcription factor activity"/>
    <property type="evidence" value="ECO:0007669"/>
    <property type="project" value="InterPro"/>
</dbReference>
<dbReference type="KEGG" id="aori:SD37_03095"/>
<dbReference type="Gene3D" id="1.10.10.10">
    <property type="entry name" value="Winged helix-like DNA-binding domain superfamily/Winged helix DNA-binding domain"/>
    <property type="match status" value="1"/>
</dbReference>
<gene>
    <name evidence="6" type="ORF">SD37_03095</name>
</gene>
<dbReference type="STRING" id="31958.SD37_03095"/>
<dbReference type="InterPro" id="IPR005119">
    <property type="entry name" value="LysR_subst-bd"/>
</dbReference>
<dbReference type="InterPro" id="IPR036388">
    <property type="entry name" value="WH-like_DNA-bd_sf"/>
</dbReference>
<keyword evidence="2" id="KW-0805">Transcription regulation</keyword>
<dbReference type="SUPFAM" id="SSF53850">
    <property type="entry name" value="Periplasmic binding protein-like II"/>
    <property type="match status" value="1"/>
</dbReference>
<dbReference type="FunFam" id="1.10.10.10:FF:000001">
    <property type="entry name" value="LysR family transcriptional regulator"/>
    <property type="match status" value="1"/>
</dbReference>
<dbReference type="InterPro" id="IPR036390">
    <property type="entry name" value="WH_DNA-bd_sf"/>
</dbReference>
<evidence type="ECO:0000313" key="7">
    <source>
        <dbReference type="Proteomes" id="UP000093695"/>
    </source>
</evidence>
<feature type="domain" description="HTH lysR-type" evidence="5">
    <location>
        <begin position="10"/>
        <end position="67"/>
    </location>
</feature>
<evidence type="ECO:0000256" key="3">
    <source>
        <dbReference type="ARBA" id="ARBA00023125"/>
    </source>
</evidence>
<dbReference type="Gene3D" id="3.40.190.10">
    <property type="entry name" value="Periplasmic binding protein-like II"/>
    <property type="match status" value="2"/>
</dbReference>
<dbReference type="PANTHER" id="PTHR30346:SF30">
    <property type="entry name" value="SMALL NEUTRAL PROTEASE REGULATORY PROTEIN"/>
    <property type="match status" value="1"/>
</dbReference>
<keyword evidence="3" id="KW-0238">DNA-binding</keyword>
<dbReference type="EMBL" id="CP016174">
    <property type="protein sequence ID" value="ANN14738.1"/>
    <property type="molecule type" value="Genomic_DNA"/>
</dbReference>
<keyword evidence="7" id="KW-1185">Reference proteome</keyword>
<dbReference type="AlphaFoldDB" id="A0A193BRB2"/>
<evidence type="ECO:0000313" key="6">
    <source>
        <dbReference type="EMBL" id="ANN14738.1"/>
    </source>
</evidence>
<sequence length="333" mass="36546">MTKEFDVVQLDVHHLRVIRAIADTGSLTRAAIALGITQPAVSAQLKRLENMLGYQLFERRENGVTPTPMGELLLRRTAALLPQLDKLLEDIEQRVCPSGPPEVVRVAAVASALVAHLPSLVTRLWPEVSEAAVVHDDHPERLLSLLAQRRVEVGLVKDYPGHELEVPANVDTAVVAIEPTFVLLPEFHPLAHKEIIDLGELRDEPWVMVSDSSAATFTKYFADTCARHGFSPSVTHQVTSQQVALLVVRAGAAGLAQPICDPRNLGIVSRPLSGDVLLRRHILAWNRDTFVTARQEELTAALIDTYWREALDSPVYAGYLASRGEFGPRPGDG</sequence>
<organism evidence="6 7">
    <name type="scientific">Amycolatopsis orientalis</name>
    <name type="common">Nocardia orientalis</name>
    <dbReference type="NCBI Taxonomy" id="31958"/>
    <lineage>
        <taxon>Bacteria</taxon>
        <taxon>Bacillati</taxon>
        <taxon>Actinomycetota</taxon>
        <taxon>Actinomycetes</taxon>
        <taxon>Pseudonocardiales</taxon>
        <taxon>Pseudonocardiaceae</taxon>
        <taxon>Amycolatopsis</taxon>
    </lineage>
</organism>
<accession>A0A193BRB2</accession>
<evidence type="ECO:0000256" key="2">
    <source>
        <dbReference type="ARBA" id="ARBA00023015"/>
    </source>
</evidence>
<protein>
    <submittedName>
        <fullName evidence="6">LysR family transcriptional regulator</fullName>
    </submittedName>
</protein>
<comment type="similarity">
    <text evidence="1">Belongs to the LysR transcriptional regulatory family.</text>
</comment>
<evidence type="ECO:0000259" key="5">
    <source>
        <dbReference type="PROSITE" id="PS50931"/>
    </source>
</evidence>
<dbReference type="Proteomes" id="UP000093695">
    <property type="component" value="Chromosome"/>
</dbReference>
<dbReference type="eggNOG" id="COG0583">
    <property type="taxonomic scope" value="Bacteria"/>
</dbReference>
<dbReference type="GO" id="GO:0032993">
    <property type="term" value="C:protein-DNA complex"/>
    <property type="evidence" value="ECO:0007669"/>
    <property type="project" value="TreeGrafter"/>
</dbReference>
<dbReference type="GO" id="GO:0003677">
    <property type="term" value="F:DNA binding"/>
    <property type="evidence" value="ECO:0007669"/>
    <property type="project" value="UniProtKB-KW"/>
</dbReference>